<evidence type="ECO:0000256" key="4">
    <source>
        <dbReference type="ARBA" id="ARBA00005300"/>
    </source>
</evidence>
<dbReference type="InterPro" id="IPR002156">
    <property type="entry name" value="RNaseH_domain"/>
</dbReference>
<reference evidence="13 14" key="1">
    <citation type="journal article" date="2010" name="PLoS ONE">
        <title>The glycobiome of the rumen bacterium Butyrivibrio proteoclasticus B316(T) highlights adaptation to a polysaccharide-rich environment.</title>
        <authorList>
            <person name="Kelly W.J."/>
            <person name="Leahy S.C."/>
            <person name="Altermann E."/>
            <person name="Yeoman C.J."/>
            <person name="Dunne J.C."/>
            <person name="Kong Z."/>
            <person name="Pacheco D.M."/>
            <person name="Li D."/>
            <person name="Noel S.J."/>
            <person name="Moon C.D."/>
            <person name="Cookson A.L."/>
            <person name="Attwood G.T."/>
        </authorList>
    </citation>
    <scope>NUCLEOTIDE SEQUENCE [LARGE SCALE GENOMIC DNA]</scope>
    <source>
        <strain evidence="14">ATCC 51982 / DSM 14932 / B316</strain>
        <plasmid evidence="14">Plasmid pCY360</plasmid>
    </source>
</reference>
<proteinExistence type="inferred from homology"/>
<dbReference type="GO" id="GO:0046872">
    <property type="term" value="F:metal ion binding"/>
    <property type="evidence" value="ECO:0007669"/>
    <property type="project" value="UniProtKB-KW"/>
</dbReference>
<dbReference type="GO" id="GO:0043137">
    <property type="term" value="P:DNA replication, removal of RNA primer"/>
    <property type="evidence" value="ECO:0007669"/>
    <property type="project" value="TreeGrafter"/>
</dbReference>
<feature type="domain" description="RNase H type-1" evidence="12">
    <location>
        <begin position="61"/>
        <end position="198"/>
    </location>
</feature>
<evidence type="ECO:0000256" key="5">
    <source>
        <dbReference type="ARBA" id="ARBA00012180"/>
    </source>
</evidence>
<name>E0S3K2_BUTPB</name>
<dbReference type="AlphaFoldDB" id="E0S3K2"/>
<geneLocation type="plasmid" evidence="13 14">
    <name>pCY360</name>
</geneLocation>
<keyword evidence="10" id="KW-0378">Hydrolase</keyword>
<keyword evidence="13" id="KW-0614">Plasmid</keyword>
<evidence type="ECO:0000256" key="6">
    <source>
        <dbReference type="ARBA" id="ARBA00017721"/>
    </source>
</evidence>
<dbReference type="CDD" id="cd09277">
    <property type="entry name" value="RNase_HI_bacteria_like"/>
    <property type="match status" value="1"/>
</dbReference>
<dbReference type="Pfam" id="PF00075">
    <property type="entry name" value="RNase_H"/>
    <property type="match status" value="1"/>
</dbReference>
<evidence type="ECO:0000259" key="12">
    <source>
        <dbReference type="PROSITE" id="PS50879"/>
    </source>
</evidence>
<keyword evidence="8" id="KW-0479">Metal-binding</keyword>
<dbReference type="HOGENOM" id="CLU_030894_2_1_9"/>
<evidence type="ECO:0000256" key="7">
    <source>
        <dbReference type="ARBA" id="ARBA00022722"/>
    </source>
</evidence>
<dbReference type="SUPFAM" id="SSF55658">
    <property type="entry name" value="L9 N-domain-like"/>
    <property type="match status" value="1"/>
</dbReference>
<dbReference type="InterPro" id="IPR012337">
    <property type="entry name" value="RNaseH-like_sf"/>
</dbReference>
<evidence type="ECO:0000256" key="1">
    <source>
        <dbReference type="ARBA" id="ARBA00000077"/>
    </source>
</evidence>
<keyword evidence="14" id="KW-1185">Reference proteome</keyword>
<keyword evidence="11" id="KW-0460">Magnesium</keyword>
<dbReference type="PANTHER" id="PTHR10642">
    <property type="entry name" value="RIBONUCLEASE H1"/>
    <property type="match status" value="1"/>
</dbReference>
<dbReference type="GO" id="GO:0003676">
    <property type="term" value="F:nucleic acid binding"/>
    <property type="evidence" value="ECO:0007669"/>
    <property type="project" value="InterPro"/>
</dbReference>
<dbReference type="EMBL" id="CP001812">
    <property type="protein sequence ID" value="ADL35984.1"/>
    <property type="molecule type" value="Genomic_DNA"/>
</dbReference>
<evidence type="ECO:0000256" key="3">
    <source>
        <dbReference type="ARBA" id="ARBA00004065"/>
    </source>
</evidence>
<evidence type="ECO:0000256" key="11">
    <source>
        <dbReference type="ARBA" id="ARBA00022842"/>
    </source>
</evidence>
<dbReference type="InterPro" id="IPR037056">
    <property type="entry name" value="RNase_H1_N_sf"/>
</dbReference>
<dbReference type="EC" id="3.1.26.4" evidence="5"/>
<dbReference type="Proteomes" id="UP000001299">
    <property type="component" value="Plasmid pCY360"/>
</dbReference>
<evidence type="ECO:0000313" key="13">
    <source>
        <dbReference type="EMBL" id="ADL35984.1"/>
    </source>
</evidence>
<evidence type="ECO:0000256" key="2">
    <source>
        <dbReference type="ARBA" id="ARBA00001946"/>
    </source>
</evidence>
<gene>
    <name evidence="13" type="ordered locus">bpr_II044</name>
</gene>
<keyword evidence="9" id="KW-0255">Endonuclease</keyword>
<dbReference type="InterPro" id="IPR050092">
    <property type="entry name" value="RNase_H"/>
</dbReference>
<sequence>MKYYAVKTGKTPGIYEDWETCKEQVEGYPGAKYKSFKTKEEAERFIGLVSNTNASSKQDSKTDVPYAFVDGSYNPETKVYGCGGYLFFKGKYYLIQGSGSGPEASMRNVAGEILGACKAIATAASLKIDGLKLYYDYAGIENWVTGVWKCNNEWTRKYKEYVRKYIDAGLEITFVHTKGHSGIAGNELVDRLAKLSVGIVEQKVLDEIEELKKKLGIIS</sequence>
<evidence type="ECO:0000256" key="10">
    <source>
        <dbReference type="ARBA" id="ARBA00022801"/>
    </source>
</evidence>
<dbReference type="RefSeq" id="WP_013282634.1">
    <property type="nucleotide sequence ID" value="NC_014389.1"/>
</dbReference>
<dbReference type="KEGG" id="bpb:bpr_II044"/>
<comment type="catalytic activity">
    <reaction evidence="1">
        <text>Endonucleolytic cleavage to 5'-phosphomonoester.</text>
        <dbReference type="EC" id="3.1.26.4"/>
    </reaction>
</comment>
<dbReference type="Gene3D" id="3.40.970.10">
    <property type="entry name" value="Ribonuclease H1, N-terminal domain"/>
    <property type="match status" value="1"/>
</dbReference>
<comment type="similarity">
    <text evidence="4">Belongs to the RNase H family.</text>
</comment>
<dbReference type="Gene3D" id="3.30.420.10">
    <property type="entry name" value="Ribonuclease H-like superfamily/Ribonuclease H"/>
    <property type="match status" value="1"/>
</dbReference>
<dbReference type="PROSITE" id="PS50879">
    <property type="entry name" value="RNASE_H_1"/>
    <property type="match status" value="1"/>
</dbReference>
<dbReference type="SUPFAM" id="SSF53098">
    <property type="entry name" value="Ribonuclease H-like"/>
    <property type="match status" value="1"/>
</dbReference>
<dbReference type="Pfam" id="PF01693">
    <property type="entry name" value="Cauli_VI"/>
    <property type="match status" value="1"/>
</dbReference>
<dbReference type="InterPro" id="IPR011320">
    <property type="entry name" value="RNase_H1_N"/>
</dbReference>
<dbReference type="GO" id="GO:0004523">
    <property type="term" value="F:RNA-DNA hybrid ribonuclease activity"/>
    <property type="evidence" value="ECO:0007669"/>
    <property type="project" value="UniProtKB-EC"/>
</dbReference>
<dbReference type="FunFam" id="3.40.970.10:FF:000002">
    <property type="entry name" value="Ribonuclease H"/>
    <property type="match status" value="1"/>
</dbReference>
<evidence type="ECO:0000256" key="8">
    <source>
        <dbReference type="ARBA" id="ARBA00022723"/>
    </source>
</evidence>
<dbReference type="InterPro" id="IPR009027">
    <property type="entry name" value="Ribosomal_bL9/RNase_H1_N"/>
</dbReference>
<dbReference type="PANTHER" id="PTHR10642:SF26">
    <property type="entry name" value="RIBONUCLEASE H1"/>
    <property type="match status" value="1"/>
</dbReference>
<comment type="function">
    <text evidence="3">Endonuclease that specifically degrades the RNA of RNA-DNA hybrids.</text>
</comment>
<evidence type="ECO:0000313" key="14">
    <source>
        <dbReference type="Proteomes" id="UP000001299"/>
    </source>
</evidence>
<accession>E0S3K2</accession>
<organism evidence="13 14">
    <name type="scientific">Butyrivibrio proteoclasticus (strain ATCC 51982 / DSM 14932 / B316)</name>
    <name type="common">Clostridium proteoclasticum</name>
    <dbReference type="NCBI Taxonomy" id="515622"/>
    <lineage>
        <taxon>Bacteria</taxon>
        <taxon>Bacillati</taxon>
        <taxon>Bacillota</taxon>
        <taxon>Clostridia</taxon>
        <taxon>Lachnospirales</taxon>
        <taxon>Lachnospiraceae</taxon>
        <taxon>Butyrivibrio</taxon>
    </lineage>
</organism>
<keyword evidence="7" id="KW-0540">Nuclease</keyword>
<dbReference type="InterPro" id="IPR036397">
    <property type="entry name" value="RNaseH_sf"/>
</dbReference>
<comment type="cofactor">
    <cofactor evidence="2">
        <name>Mg(2+)</name>
        <dbReference type="ChEBI" id="CHEBI:18420"/>
    </cofactor>
</comment>
<protein>
    <recommendedName>
        <fullName evidence="6">Ribonuclease H</fullName>
        <ecNumber evidence="5">3.1.26.4</ecNumber>
    </recommendedName>
</protein>
<evidence type="ECO:0000256" key="9">
    <source>
        <dbReference type="ARBA" id="ARBA00022759"/>
    </source>
</evidence>